<dbReference type="PROSITE" id="PS50887">
    <property type="entry name" value="GGDEF"/>
    <property type="match status" value="1"/>
</dbReference>
<dbReference type="InterPro" id="IPR029787">
    <property type="entry name" value="Nucleotide_cyclase"/>
</dbReference>
<evidence type="ECO:0000256" key="1">
    <source>
        <dbReference type="ARBA" id="ARBA00012528"/>
    </source>
</evidence>
<dbReference type="OrthoDB" id="9813903at2"/>
<dbReference type="InterPro" id="IPR000160">
    <property type="entry name" value="GGDEF_dom"/>
</dbReference>
<keyword evidence="3" id="KW-1133">Transmembrane helix</keyword>
<dbReference type="RefSeq" id="WP_086079117.1">
    <property type="nucleotide sequence ID" value="NZ_CP021111.1"/>
</dbReference>
<dbReference type="KEGG" id="bgm:CAL15_13720"/>
<dbReference type="EC" id="2.7.7.65" evidence="1"/>
<dbReference type="GO" id="GO:0005886">
    <property type="term" value="C:plasma membrane"/>
    <property type="evidence" value="ECO:0007669"/>
    <property type="project" value="TreeGrafter"/>
</dbReference>
<dbReference type="EMBL" id="CP021111">
    <property type="protein sequence ID" value="ARP95350.1"/>
    <property type="molecule type" value="Genomic_DNA"/>
</dbReference>
<feature type="transmembrane region" description="Helical" evidence="3">
    <location>
        <begin position="56"/>
        <end position="80"/>
    </location>
</feature>
<dbReference type="Proteomes" id="UP000194161">
    <property type="component" value="Chromosome"/>
</dbReference>
<dbReference type="InterPro" id="IPR007894">
    <property type="entry name" value="MASE2"/>
</dbReference>
<keyword evidence="6" id="KW-1185">Reference proteome</keyword>
<dbReference type="CDD" id="cd01949">
    <property type="entry name" value="GGDEF"/>
    <property type="match status" value="1"/>
</dbReference>
<evidence type="ECO:0000259" key="4">
    <source>
        <dbReference type="PROSITE" id="PS50887"/>
    </source>
</evidence>
<protein>
    <recommendedName>
        <fullName evidence="1">diguanylate cyclase</fullName>
        <ecNumber evidence="1">2.7.7.65</ecNumber>
    </recommendedName>
</protein>
<evidence type="ECO:0000313" key="5">
    <source>
        <dbReference type="EMBL" id="ARP95350.1"/>
    </source>
</evidence>
<feature type="domain" description="GGDEF" evidence="4">
    <location>
        <begin position="189"/>
        <end position="319"/>
    </location>
</feature>
<organism evidence="5 6">
    <name type="scientific">Bordetella genomosp. 13</name>
    <dbReference type="NCBI Taxonomy" id="463040"/>
    <lineage>
        <taxon>Bacteria</taxon>
        <taxon>Pseudomonadati</taxon>
        <taxon>Pseudomonadota</taxon>
        <taxon>Betaproteobacteria</taxon>
        <taxon>Burkholderiales</taxon>
        <taxon>Alcaligenaceae</taxon>
        <taxon>Bordetella</taxon>
    </lineage>
</organism>
<accession>A0A1W6ZDX3</accession>
<feature type="transmembrane region" description="Helical" evidence="3">
    <location>
        <begin position="16"/>
        <end position="36"/>
    </location>
</feature>
<dbReference type="Pfam" id="PF00990">
    <property type="entry name" value="GGDEF"/>
    <property type="match status" value="1"/>
</dbReference>
<keyword evidence="3" id="KW-0472">Membrane</keyword>
<dbReference type="NCBIfam" id="TIGR00254">
    <property type="entry name" value="GGDEF"/>
    <property type="match status" value="1"/>
</dbReference>
<evidence type="ECO:0000256" key="3">
    <source>
        <dbReference type="SAM" id="Phobius"/>
    </source>
</evidence>
<name>A0A1W6ZDX3_9BORD</name>
<dbReference type="Gene3D" id="3.30.70.270">
    <property type="match status" value="1"/>
</dbReference>
<gene>
    <name evidence="5" type="ORF">CAL15_13720</name>
</gene>
<dbReference type="GO" id="GO:0052621">
    <property type="term" value="F:diguanylate cyclase activity"/>
    <property type="evidence" value="ECO:0007669"/>
    <property type="project" value="UniProtKB-EC"/>
</dbReference>
<feature type="region of interest" description="Disordered" evidence="2">
    <location>
        <begin position="459"/>
        <end position="489"/>
    </location>
</feature>
<dbReference type="InterPro" id="IPR043128">
    <property type="entry name" value="Rev_trsase/Diguanyl_cyclase"/>
</dbReference>
<dbReference type="Pfam" id="PF05230">
    <property type="entry name" value="MASE2"/>
    <property type="match status" value="1"/>
</dbReference>
<dbReference type="FunFam" id="3.30.70.270:FF:000001">
    <property type="entry name" value="Diguanylate cyclase domain protein"/>
    <property type="match status" value="1"/>
</dbReference>
<sequence>MFPAVGAVLLQHDAPLWYWIGPALHAFLWPYLAWRLSRRAAPPADANRRHLLVDHFGAGMWTAAIAFNALPAILMLALLLMDSMIAGGWRQFLRGLGLHAAGALAGLLVFGLHWLPVSSPEQIWACLPLLLLYPPVAGRVAYRALDELREQREDLSQLSLHDPLSGLHNRRHMDAVIHAEYQRYLRHGEPATLVLIDFDHFKRINDDLGHPVGDKAIRRFGKRLRMSLRNSDTPGRYGGEEFVVLMPHTTARDASRFMKRLQQNLHDEPLLEERRVTISIGIASLAPELESHTAWVKQADAALYRAKDQGRNRVAVAGDESEDESDQADALGAAMQPLLPLERRLMVGLELGGIAAAIFDPSDRLAWANEAFRRLYCVPPSARTFADIMHNCHRLRCGPRIDMPSVRTWLSIADTRRRREPHRSFLQAMHDGSVYRVEETSMANGWLLNLWLPHVGGDDGRQRQGAGSEQRDPAGVRVDPLVADRQQLG</sequence>
<dbReference type="STRING" id="463040.CAL15_13720"/>
<dbReference type="SUPFAM" id="SSF55073">
    <property type="entry name" value="Nucleotide cyclase"/>
    <property type="match status" value="1"/>
</dbReference>
<keyword evidence="3" id="KW-0812">Transmembrane</keyword>
<dbReference type="PANTHER" id="PTHR45138">
    <property type="entry name" value="REGULATORY COMPONENTS OF SENSORY TRANSDUCTION SYSTEM"/>
    <property type="match status" value="1"/>
</dbReference>
<feature type="transmembrane region" description="Helical" evidence="3">
    <location>
        <begin position="122"/>
        <end position="142"/>
    </location>
</feature>
<dbReference type="SMART" id="SM00267">
    <property type="entry name" value="GGDEF"/>
    <property type="match status" value="1"/>
</dbReference>
<dbReference type="GO" id="GO:0043709">
    <property type="term" value="P:cell adhesion involved in single-species biofilm formation"/>
    <property type="evidence" value="ECO:0007669"/>
    <property type="project" value="TreeGrafter"/>
</dbReference>
<evidence type="ECO:0000313" key="6">
    <source>
        <dbReference type="Proteomes" id="UP000194161"/>
    </source>
</evidence>
<feature type="transmembrane region" description="Helical" evidence="3">
    <location>
        <begin position="92"/>
        <end position="116"/>
    </location>
</feature>
<dbReference type="InterPro" id="IPR050469">
    <property type="entry name" value="Diguanylate_Cyclase"/>
</dbReference>
<dbReference type="PANTHER" id="PTHR45138:SF24">
    <property type="entry name" value="DIGUANYLATE CYCLASE DGCC-RELATED"/>
    <property type="match status" value="1"/>
</dbReference>
<dbReference type="AlphaFoldDB" id="A0A1W6ZDX3"/>
<evidence type="ECO:0000256" key="2">
    <source>
        <dbReference type="SAM" id="MobiDB-lite"/>
    </source>
</evidence>
<reference evidence="5 6" key="1">
    <citation type="submission" date="2017-05" db="EMBL/GenBank/DDBJ databases">
        <title>Complete and WGS of Bordetella genogroups.</title>
        <authorList>
            <person name="Spilker T."/>
            <person name="LiPuma J."/>
        </authorList>
    </citation>
    <scope>NUCLEOTIDE SEQUENCE [LARGE SCALE GENOMIC DNA]</scope>
    <source>
        <strain evidence="5 6">AU7206</strain>
    </source>
</reference>
<dbReference type="GO" id="GO:1902201">
    <property type="term" value="P:negative regulation of bacterial-type flagellum-dependent cell motility"/>
    <property type="evidence" value="ECO:0007669"/>
    <property type="project" value="TreeGrafter"/>
</dbReference>
<proteinExistence type="predicted"/>